<reference evidence="3" key="1">
    <citation type="journal article" date="2019" name="Int. J. Syst. Evol. Microbiol.">
        <title>The Global Catalogue of Microorganisms (GCM) 10K type strain sequencing project: providing services to taxonomists for standard genome sequencing and annotation.</title>
        <authorList>
            <consortium name="The Broad Institute Genomics Platform"/>
            <consortium name="The Broad Institute Genome Sequencing Center for Infectious Disease"/>
            <person name="Wu L."/>
            <person name="Ma J."/>
        </authorList>
    </citation>
    <scope>NUCLEOTIDE SEQUENCE [LARGE SCALE GENOMIC DNA]</scope>
    <source>
        <strain evidence="3">JCM 4738</strain>
    </source>
</reference>
<feature type="region of interest" description="Disordered" evidence="1">
    <location>
        <begin position="1"/>
        <end position="22"/>
    </location>
</feature>
<comment type="caution">
    <text evidence="2">The sequence shown here is derived from an EMBL/GenBank/DDBJ whole genome shotgun (WGS) entry which is preliminary data.</text>
</comment>
<keyword evidence="3" id="KW-1185">Reference proteome</keyword>
<feature type="compositionally biased region" description="Basic residues" evidence="1">
    <location>
        <begin position="1"/>
        <end position="10"/>
    </location>
</feature>
<evidence type="ECO:0000313" key="3">
    <source>
        <dbReference type="Proteomes" id="UP000642673"/>
    </source>
</evidence>
<organism evidence="2 3">
    <name type="scientific">Streptomyces cirratus</name>
    <dbReference type="NCBI Taxonomy" id="68187"/>
    <lineage>
        <taxon>Bacteria</taxon>
        <taxon>Bacillati</taxon>
        <taxon>Actinomycetota</taxon>
        <taxon>Actinomycetes</taxon>
        <taxon>Kitasatosporales</taxon>
        <taxon>Streptomycetaceae</taxon>
        <taxon>Streptomyces</taxon>
    </lineage>
</organism>
<gene>
    <name evidence="2" type="ORF">GCM10010347_65710</name>
</gene>
<dbReference type="EMBL" id="BMVP01000028">
    <property type="protein sequence ID" value="GHB85591.1"/>
    <property type="molecule type" value="Genomic_DNA"/>
</dbReference>
<sequence>MEIRAGRRRGGGPLRRAGPGVSARVLSVATDGKDQGDSFEMSVWRTDGGLLDDAALLRVAEKVLPALPGWSPAG</sequence>
<accession>A0ABQ3F5L3</accession>
<name>A0ABQ3F5L3_9ACTN</name>
<evidence type="ECO:0000256" key="1">
    <source>
        <dbReference type="SAM" id="MobiDB-lite"/>
    </source>
</evidence>
<proteinExistence type="predicted"/>
<protein>
    <submittedName>
        <fullName evidence="2">Uncharacterized protein</fullName>
    </submittedName>
</protein>
<evidence type="ECO:0000313" key="2">
    <source>
        <dbReference type="EMBL" id="GHB85591.1"/>
    </source>
</evidence>
<dbReference type="Proteomes" id="UP000642673">
    <property type="component" value="Unassembled WGS sequence"/>
</dbReference>